<keyword evidence="3" id="KW-1185">Reference proteome</keyword>
<gene>
    <name evidence="2" type="ORF">SAMN05444267_101473</name>
</gene>
<keyword evidence="1" id="KW-0472">Membrane</keyword>
<dbReference type="OrthoDB" id="1200238at2"/>
<feature type="transmembrane region" description="Helical" evidence="1">
    <location>
        <begin position="109"/>
        <end position="130"/>
    </location>
</feature>
<evidence type="ECO:0000256" key="1">
    <source>
        <dbReference type="SAM" id="Phobius"/>
    </source>
</evidence>
<dbReference type="EMBL" id="FRAV01000014">
    <property type="protein sequence ID" value="SHL23898.1"/>
    <property type="molecule type" value="Genomic_DNA"/>
</dbReference>
<dbReference type="Proteomes" id="UP000184364">
    <property type="component" value="Unassembled WGS sequence"/>
</dbReference>
<sequence length="198" mass="22597">MKYLEKIQGLLPLGYLYLIILGLLKESILFYQLGINILKYSSITDILISPIADMASSPILIIVIITVVILFFLFQIILFKNSHKNWSKKLLGSYKIDTETDKQELKKKMVPVFAIMVAFELLALFIGLGIGEGMNINRRIDTQNLKYNYKIVSSSCEPTEIYMIDINSSYYFYVTKGDKHIKIAPVGTINTLEVINKK</sequence>
<accession>A0A1M6Z065</accession>
<keyword evidence="1" id="KW-0812">Transmembrane</keyword>
<feature type="transmembrane region" description="Helical" evidence="1">
    <location>
        <begin position="15"/>
        <end position="38"/>
    </location>
</feature>
<protein>
    <submittedName>
        <fullName evidence="2">Uncharacterized protein</fullName>
    </submittedName>
</protein>
<dbReference type="STRING" id="1302687.SAMN05444267_101473"/>
<proteinExistence type="predicted"/>
<organism evidence="2 3">
    <name type="scientific">Chryseobacterium polytrichastri</name>
    <dbReference type="NCBI Taxonomy" id="1302687"/>
    <lineage>
        <taxon>Bacteria</taxon>
        <taxon>Pseudomonadati</taxon>
        <taxon>Bacteroidota</taxon>
        <taxon>Flavobacteriia</taxon>
        <taxon>Flavobacteriales</taxon>
        <taxon>Weeksellaceae</taxon>
        <taxon>Chryseobacterium group</taxon>
        <taxon>Chryseobacterium</taxon>
    </lineage>
</organism>
<dbReference type="RefSeq" id="WP_073292887.1">
    <property type="nucleotide sequence ID" value="NZ_FRAV01000014.1"/>
</dbReference>
<reference evidence="3" key="1">
    <citation type="submission" date="2016-11" db="EMBL/GenBank/DDBJ databases">
        <authorList>
            <person name="Varghese N."/>
            <person name="Submissions S."/>
        </authorList>
    </citation>
    <scope>NUCLEOTIDE SEQUENCE [LARGE SCALE GENOMIC DNA]</scope>
    <source>
        <strain evidence="3">DSM 26899</strain>
    </source>
</reference>
<name>A0A1M6Z065_9FLAO</name>
<evidence type="ECO:0000313" key="2">
    <source>
        <dbReference type="EMBL" id="SHL23898.1"/>
    </source>
</evidence>
<dbReference type="AlphaFoldDB" id="A0A1M6Z065"/>
<evidence type="ECO:0000313" key="3">
    <source>
        <dbReference type="Proteomes" id="UP000184364"/>
    </source>
</evidence>
<keyword evidence="1" id="KW-1133">Transmembrane helix</keyword>
<feature type="transmembrane region" description="Helical" evidence="1">
    <location>
        <begin position="59"/>
        <end position="79"/>
    </location>
</feature>